<accession>A0ABR9W345</accession>
<feature type="transmembrane region" description="Helical" evidence="2">
    <location>
        <begin position="6"/>
        <end position="29"/>
    </location>
</feature>
<feature type="transmembrane region" description="Helical" evidence="2">
    <location>
        <begin position="41"/>
        <end position="62"/>
    </location>
</feature>
<evidence type="ECO:0000313" key="3">
    <source>
        <dbReference type="EMBL" id="MBE9404873.1"/>
    </source>
</evidence>
<organism evidence="3 4">
    <name type="scientific">Brachybacterium epidermidis</name>
    <dbReference type="NCBI Taxonomy" id="2781983"/>
    <lineage>
        <taxon>Bacteria</taxon>
        <taxon>Bacillati</taxon>
        <taxon>Actinomycetota</taxon>
        <taxon>Actinomycetes</taxon>
        <taxon>Micrococcales</taxon>
        <taxon>Dermabacteraceae</taxon>
        <taxon>Brachybacterium</taxon>
    </lineage>
</organism>
<feature type="transmembrane region" description="Helical" evidence="2">
    <location>
        <begin position="82"/>
        <end position="101"/>
    </location>
</feature>
<feature type="transmembrane region" description="Helical" evidence="2">
    <location>
        <begin position="260"/>
        <end position="293"/>
    </location>
</feature>
<dbReference type="EMBL" id="JADEYR010000015">
    <property type="protein sequence ID" value="MBE9404873.1"/>
    <property type="molecule type" value="Genomic_DNA"/>
</dbReference>
<protein>
    <recommendedName>
        <fullName evidence="5">Integral membrane protein</fullName>
    </recommendedName>
</protein>
<keyword evidence="4" id="KW-1185">Reference proteome</keyword>
<reference evidence="3 4" key="1">
    <citation type="submission" date="2020-10" db="EMBL/GenBank/DDBJ databases">
        <title>Draft genome and description of Brachybacterium epidermidis sp nov.</title>
        <authorList>
            <person name="Boxberger M."/>
            <person name="La Scola B."/>
        </authorList>
    </citation>
    <scope>NUCLEOTIDE SEQUENCE [LARGE SCALE GENOMIC DNA]</scope>
    <source>
        <strain evidence="3 4">Marseille-Q2903</strain>
    </source>
</reference>
<evidence type="ECO:0000256" key="1">
    <source>
        <dbReference type="SAM" id="MobiDB-lite"/>
    </source>
</evidence>
<gene>
    <name evidence="3" type="ORF">IOE58_12005</name>
</gene>
<sequence>MSGIALLGMMGTLVLPLLAVAALLVYATISSSERTGLHRGALLARWIGAVAAVVLTIGIVALSLQGTWPSGRLGLGALTGTSLLIGVTALVLAILVGELTLPARSASQRYGLLAPRDSRALVSRPALMNAAVSAIALIAYALFTTAVASPDDQGRPGRSLAHTGVDGFTSGAYGPFPGQWYTVPVLVALGVLALTGIGALVIVARRRPSADPHDLLLRRRSVTSLLGAIAVGTGLTAQVLAMHGLLGFLRVAQPEYQEMVLGVAGTVISVAVAIVGLLSAVLGAVMVCVPAAIARRIPDSANRARTGKPGSRGPAAGTSTPDLPSRAVGAPSDGAEAERAMERLSGPHGQGSPLAGWTAPVREGR</sequence>
<evidence type="ECO:0000313" key="4">
    <source>
        <dbReference type="Proteomes" id="UP000644727"/>
    </source>
</evidence>
<feature type="transmembrane region" description="Helical" evidence="2">
    <location>
        <begin position="225"/>
        <end position="248"/>
    </location>
</feature>
<evidence type="ECO:0008006" key="5">
    <source>
        <dbReference type="Google" id="ProtNLM"/>
    </source>
</evidence>
<dbReference type="Proteomes" id="UP000644727">
    <property type="component" value="Unassembled WGS sequence"/>
</dbReference>
<keyword evidence="2" id="KW-0472">Membrane</keyword>
<proteinExistence type="predicted"/>
<feature type="region of interest" description="Disordered" evidence="1">
    <location>
        <begin position="301"/>
        <end position="365"/>
    </location>
</feature>
<name>A0ABR9W345_9MICO</name>
<feature type="transmembrane region" description="Helical" evidence="2">
    <location>
        <begin position="180"/>
        <end position="204"/>
    </location>
</feature>
<dbReference type="RefSeq" id="WP_193866614.1">
    <property type="nucleotide sequence ID" value="NZ_JADEYR010000015.1"/>
</dbReference>
<keyword evidence="2" id="KW-1133">Transmembrane helix</keyword>
<evidence type="ECO:0000256" key="2">
    <source>
        <dbReference type="SAM" id="Phobius"/>
    </source>
</evidence>
<comment type="caution">
    <text evidence="3">The sequence shown here is derived from an EMBL/GenBank/DDBJ whole genome shotgun (WGS) entry which is preliminary data.</text>
</comment>
<keyword evidence="2" id="KW-0812">Transmembrane</keyword>
<feature type="transmembrane region" description="Helical" evidence="2">
    <location>
        <begin position="121"/>
        <end position="143"/>
    </location>
</feature>